<evidence type="ECO:0000313" key="7">
    <source>
        <dbReference type="Proteomes" id="UP001265746"/>
    </source>
</evidence>
<dbReference type="EMBL" id="JAUJFL010000010">
    <property type="protein sequence ID" value="KAK2597094.1"/>
    <property type="molecule type" value="Genomic_DNA"/>
</dbReference>
<dbReference type="GO" id="GO:0070492">
    <property type="term" value="F:oligosaccharide binding"/>
    <property type="evidence" value="ECO:0007669"/>
    <property type="project" value="TreeGrafter"/>
</dbReference>
<dbReference type="Proteomes" id="UP001265746">
    <property type="component" value="Unassembled WGS sequence"/>
</dbReference>
<evidence type="ECO:0000256" key="2">
    <source>
        <dbReference type="ARBA" id="ARBA00012729"/>
    </source>
</evidence>
<feature type="signal peptide" evidence="4">
    <location>
        <begin position="1"/>
        <end position="25"/>
    </location>
</feature>
<sequence>MSIAGGRRVLGPLSCLIIIAFFALAARCQQVEPTQKPIVQVSSTGTPINGIPITQKPTAPEPIESIGPKRHPDLPVLGYVTPWNSRGKQLVEDYRQKFDLVSPVWYTVHADEAKVNEVYSVRGGPPAKEDKDWYQRLQRPTRSSDAAKPLQIVPRFILDGWDQDNFQNLIFNETRWQLLSEAIMDVVVEKSFDGVVFESGASYALGPPLTKLSELLHAKDKLLILVMPPVRAPGDGMTDAHNSMILQPLAGLSHYVDYFSIMTYDMSGPGGQELQDGAGFPDGSSISRAIAQGQAREPGPNTSADWVKDNLKAFIEASQAGAMDPSQSPAQSRWASRKFLMGMPLYGYKYPVLFVDKKTGDFVKRPSEDTDAGAVIPVLKGAGEPVIMTEILEMIKEKKAQVLKSEADGEYFFDYEKRPGTGYWRVFLPTSEGISHVFDTIKDVVDDDLEYAFGGAGVALWEVGQSSNGLLASI</sequence>
<dbReference type="Gene3D" id="3.10.50.10">
    <property type="match status" value="1"/>
</dbReference>
<dbReference type="Gene3D" id="3.20.20.80">
    <property type="entry name" value="Glycosidases"/>
    <property type="match status" value="1"/>
</dbReference>
<reference evidence="6" key="1">
    <citation type="submission" date="2023-06" db="EMBL/GenBank/DDBJ databases">
        <authorList>
            <person name="Noh H."/>
        </authorList>
    </citation>
    <scope>NUCLEOTIDE SEQUENCE</scope>
    <source>
        <strain evidence="6">DUCC20226</strain>
    </source>
</reference>
<evidence type="ECO:0000256" key="1">
    <source>
        <dbReference type="ARBA" id="ARBA00008682"/>
    </source>
</evidence>
<dbReference type="InterPro" id="IPR011583">
    <property type="entry name" value="Chitinase_II/V-like_cat"/>
</dbReference>
<dbReference type="SMART" id="SM00636">
    <property type="entry name" value="Glyco_18"/>
    <property type="match status" value="1"/>
</dbReference>
<evidence type="ECO:0000256" key="3">
    <source>
        <dbReference type="ARBA" id="ARBA00040976"/>
    </source>
</evidence>
<evidence type="ECO:0000313" key="6">
    <source>
        <dbReference type="EMBL" id="KAK2597094.1"/>
    </source>
</evidence>
<dbReference type="AlphaFoldDB" id="A0AAD9VWY8"/>
<dbReference type="GO" id="GO:0008061">
    <property type="term" value="F:chitin binding"/>
    <property type="evidence" value="ECO:0007669"/>
    <property type="project" value="InterPro"/>
</dbReference>
<dbReference type="GO" id="GO:0008843">
    <property type="term" value="F:endochitinase activity"/>
    <property type="evidence" value="ECO:0007669"/>
    <property type="project" value="UniProtKB-EC"/>
</dbReference>
<dbReference type="InterPro" id="IPR029070">
    <property type="entry name" value="Chitinase_insertion_sf"/>
</dbReference>
<dbReference type="SUPFAM" id="SSF51445">
    <property type="entry name" value="(Trans)glycosidases"/>
    <property type="match status" value="1"/>
</dbReference>
<comment type="caution">
    <text evidence="6">The sequence shown here is derived from an EMBL/GenBank/DDBJ whole genome shotgun (WGS) entry which is preliminary data.</text>
</comment>
<dbReference type="PANTHER" id="PTHR46066:SF2">
    <property type="entry name" value="CHITINASE DOMAIN-CONTAINING PROTEIN 1"/>
    <property type="match status" value="1"/>
</dbReference>
<proteinExistence type="inferred from homology"/>
<dbReference type="PANTHER" id="PTHR46066">
    <property type="entry name" value="CHITINASE DOMAIN-CONTAINING PROTEIN 1 FAMILY MEMBER"/>
    <property type="match status" value="1"/>
</dbReference>
<organism evidence="6 7">
    <name type="scientific">Phomopsis amygdali</name>
    <name type="common">Fusicoccum amygdali</name>
    <dbReference type="NCBI Taxonomy" id="1214568"/>
    <lineage>
        <taxon>Eukaryota</taxon>
        <taxon>Fungi</taxon>
        <taxon>Dikarya</taxon>
        <taxon>Ascomycota</taxon>
        <taxon>Pezizomycotina</taxon>
        <taxon>Sordariomycetes</taxon>
        <taxon>Sordariomycetidae</taxon>
        <taxon>Diaporthales</taxon>
        <taxon>Diaporthaceae</taxon>
        <taxon>Diaporthe</taxon>
    </lineage>
</organism>
<feature type="domain" description="GH18" evidence="5">
    <location>
        <begin position="74"/>
        <end position="474"/>
    </location>
</feature>
<dbReference type="GO" id="GO:0005975">
    <property type="term" value="P:carbohydrate metabolic process"/>
    <property type="evidence" value="ECO:0007669"/>
    <property type="project" value="InterPro"/>
</dbReference>
<dbReference type="InterPro" id="IPR017853">
    <property type="entry name" value="GH"/>
</dbReference>
<dbReference type="GO" id="GO:0012505">
    <property type="term" value="C:endomembrane system"/>
    <property type="evidence" value="ECO:0007669"/>
    <property type="project" value="TreeGrafter"/>
</dbReference>
<protein>
    <recommendedName>
        <fullName evidence="3">Chitinase domain-containing protein 1</fullName>
        <ecNumber evidence="2">3.2.1.14</ecNumber>
    </recommendedName>
</protein>
<dbReference type="EC" id="3.2.1.14" evidence="2"/>
<evidence type="ECO:0000259" key="5">
    <source>
        <dbReference type="PROSITE" id="PS51910"/>
    </source>
</evidence>
<dbReference type="InterPro" id="IPR001223">
    <property type="entry name" value="Glyco_hydro18_cat"/>
</dbReference>
<evidence type="ECO:0000256" key="4">
    <source>
        <dbReference type="SAM" id="SignalP"/>
    </source>
</evidence>
<accession>A0AAD9VWY8</accession>
<feature type="chain" id="PRO_5042252074" description="Chitinase domain-containing protein 1" evidence="4">
    <location>
        <begin position="26"/>
        <end position="474"/>
    </location>
</feature>
<dbReference type="PROSITE" id="PS51910">
    <property type="entry name" value="GH18_2"/>
    <property type="match status" value="1"/>
</dbReference>
<keyword evidence="7" id="KW-1185">Reference proteome</keyword>
<name>A0AAD9VWY8_PHOAM</name>
<gene>
    <name evidence="6" type="ORF">N8I77_012962</name>
</gene>
<comment type="similarity">
    <text evidence="1">Belongs to the glycosyl hydrolase 18 family. Chitinase class V subfamily.</text>
</comment>
<dbReference type="Pfam" id="PF00704">
    <property type="entry name" value="Glyco_hydro_18"/>
    <property type="match status" value="1"/>
</dbReference>
<keyword evidence="4" id="KW-0732">Signal</keyword>